<dbReference type="InterPro" id="IPR014327">
    <property type="entry name" value="RNA_pol_sigma70_bacteroid"/>
</dbReference>
<keyword evidence="9" id="KW-1185">Reference proteome</keyword>
<dbReference type="InterPro" id="IPR013324">
    <property type="entry name" value="RNA_pol_sigma_r3/r4-like"/>
</dbReference>
<dbReference type="SUPFAM" id="SSF88659">
    <property type="entry name" value="Sigma3 and sigma4 domains of RNA polymerase sigma factors"/>
    <property type="match status" value="1"/>
</dbReference>
<dbReference type="NCBIfam" id="TIGR02937">
    <property type="entry name" value="sigma70-ECF"/>
    <property type="match status" value="1"/>
</dbReference>
<dbReference type="InterPro" id="IPR036388">
    <property type="entry name" value="WH-like_DNA-bd_sf"/>
</dbReference>
<evidence type="ECO:0000256" key="3">
    <source>
        <dbReference type="ARBA" id="ARBA00023082"/>
    </source>
</evidence>
<proteinExistence type="inferred from homology"/>
<evidence type="ECO:0000313" key="8">
    <source>
        <dbReference type="EMBL" id="RIH65027.1"/>
    </source>
</evidence>
<name>A0A399D0A7_9BACT</name>
<dbReference type="InterPro" id="IPR039425">
    <property type="entry name" value="RNA_pol_sigma-70-like"/>
</dbReference>
<dbReference type="GO" id="GO:0006352">
    <property type="term" value="P:DNA-templated transcription initiation"/>
    <property type="evidence" value="ECO:0007669"/>
    <property type="project" value="InterPro"/>
</dbReference>
<evidence type="ECO:0000256" key="5">
    <source>
        <dbReference type="SAM" id="Coils"/>
    </source>
</evidence>
<keyword evidence="5" id="KW-0175">Coiled coil</keyword>
<dbReference type="Gene3D" id="1.10.1740.10">
    <property type="match status" value="1"/>
</dbReference>
<dbReference type="Gene3D" id="1.10.10.10">
    <property type="entry name" value="Winged helix-like DNA-binding domain superfamily/Winged helix DNA-binding domain"/>
    <property type="match status" value="1"/>
</dbReference>
<keyword evidence="2" id="KW-0805">Transcription regulation</keyword>
<comment type="caution">
    <text evidence="8">The sequence shown here is derived from an EMBL/GenBank/DDBJ whole genome shotgun (WGS) entry which is preliminary data.</text>
</comment>
<dbReference type="InterPro" id="IPR014284">
    <property type="entry name" value="RNA_pol_sigma-70_dom"/>
</dbReference>
<protein>
    <submittedName>
        <fullName evidence="8">RNA polymerase sigma-70 factor</fullName>
    </submittedName>
</protein>
<feature type="domain" description="RNA polymerase sigma factor 70 region 4 type 2" evidence="7">
    <location>
        <begin position="125"/>
        <end position="176"/>
    </location>
</feature>
<dbReference type="PANTHER" id="PTHR43133:SF46">
    <property type="entry name" value="RNA POLYMERASE SIGMA-70 FACTOR ECF SUBFAMILY"/>
    <property type="match status" value="1"/>
</dbReference>
<feature type="coiled-coil region" evidence="5">
    <location>
        <begin position="112"/>
        <end position="139"/>
    </location>
</feature>
<dbReference type="CDD" id="cd06171">
    <property type="entry name" value="Sigma70_r4"/>
    <property type="match status" value="1"/>
</dbReference>
<dbReference type="InterPro" id="IPR013249">
    <property type="entry name" value="RNA_pol_sigma70_r4_t2"/>
</dbReference>
<sequence length="195" mass="23188">MADIPGINEKTLVERLKNNEAEAFDRLFYRYSDKLYRFSFSLLKNEEDSREIIQEAFYKIWENRSKIDSSKSFKAFLFSISYHLIIDQLRFRLKDREFRKSLEKHFEEHAILQENKIDYNTLETEISKAVAELPEKRKQIYRLSREKGLTHKEIAEQLGIKTKTVENQINLALKHIKTHLGEDILAVLLFLSLFG</sequence>
<dbReference type="Pfam" id="PF08281">
    <property type="entry name" value="Sigma70_r4_2"/>
    <property type="match status" value="1"/>
</dbReference>
<evidence type="ECO:0000256" key="2">
    <source>
        <dbReference type="ARBA" id="ARBA00023015"/>
    </source>
</evidence>
<accession>A0A399D0A7</accession>
<dbReference type="InterPro" id="IPR013325">
    <property type="entry name" value="RNA_pol_sigma_r2"/>
</dbReference>
<gene>
    <name evidence="8" type="ORF">D1164_10585</name>
</gene>
<dbReference type="GO" id="GO:0016987">
    <property type="term" value="F:sigma factor activity"/>
    <property type="evidence" value="ECO:0007669"/>
    <property type="project" value="UniProtKB-KW"/>
</dbReference>
<feature type="domain" description="RNA polymerase sigma-70 region 2" evidence="6">
    <location>
        <begin position="28"/>
        <end position="90"/>
    </location>
</feature>
<evidence type="ECO:0000256" key="1">
    <source>
        <dbReference type="ARBA" id="ARBA00010641"/>
    </source>
</evidence>
<dbReference type="AlphaFoldDB" id="A0A399D0A7"/>
<dbReference type="EMBL" id="QWET01000007">
    <property type="protein sequence ID" value="RIH65027.1"/>
    <property type="molecule type" value="Genomic_DNA"/>
</dbReference>
<comment type="similarity">
    <text evidence="1">Belongs to the sigma-70 factor family. ECF subfamily.</text>
</comment>
<dbReference type="RefSeq" id="WP_119349952.1">
    <property type="nucleotide sequence ID" value="NZ_QWET01000007.1"/>
</dbReference>
<dbReference type="OrthoDB" id="1342792at2"/>
<keyword evidence="4" id="KW-0804">Transcription</keyword>
<keyword evidence="3" id="KW-0731">Sigma factor</keyword>
<dbReference type="InterPro" id="IPR007627">
    <property type="entry name" value="RNA_pol_sigma70_r2"/>
</dbReference>
<evidence type="ECO:0000256" key="4">
    <source>
        <dbReference type="ARBA" id="ARBA00023163"/>
    </source>
</evidence>
<dbReference type="Proteomes" id="UP000266441">
    <property type="component" value="Unassembled WGS sequence"/>
</dbReference>
<dbReference type="Pfam" id="PF04542">
    <property type="entry name" value="Sigma70_r2"/>
    <property type="match status" value="1"/>
</dbReference>
<evidence type="ECO:0000313" key="9">
    <source>
        <dbReference type="Proteomes" id="UP000266441"/>
    </source>
</evidence>
<dbReference type="SUPFAM" id="SSF88946">
    <property type="entry name" value="Sigma2 domain of RNA polymerase sigma factors"/>
    <property type="match status" value="1"/>
</dbReference>
<dbReference type="PANTHER" id="PTHR43133">
    <property type="entry name" value="RNA POLYMERASE ECF-TYPE SIGMA FACTO"/>
    <property type="match status" value="1"/>
</dbReference>
<reference evidence="8 9" key="1">
    <citation type="journal article" date="2015" name="Int. J. Syst. Evol. Microbiol.">
        <title>Mariniphaga sediminis sp. nov., isolated from coastal sediment.</title>
        <authorList>
            <person name="Wang F.Q."/>
            <person name="Shen Q.Y."/>
            <person name="Chen G.J."/>
            <person name="Du Z.J."/>
        </authorList>
    </citation>
    <scope>NUCLEOTIDE SEQUENCE [LARGE SCALE GENOMIC DNA]</scope>
    <source>
        <strain evidence="8 9">SY21</strain>
    </source>
</reference>
<evidence type="ECO:0000259" key="6">
    <source>
        <dbReference type="Pfam" id="PF04542"/>
    </source>
</evidence>
<dbReference type="GO" id="GO:0003677">
    <property type="term" value="F:DNA binding"/>
    <property type="evidence" value="ECO:0007669"/>
    <property type="project" value="InterPro"/>
</dbReference>
<organism evidence="8 9">
    <name type="scientific">Mariniphaga sediminis</name>
    <dbReference type="NCBI Taxonomy" id="1628158"/>
    <lineage>
        <taxon>Bacteria</taxon>
        <taxon>Pseudomonadati</taxon>
        <taxon>Bacteroidota</taxon>
        <taxon>Bacteroidia</taxon>
        <taxon>Marinilabiliales</taxon>
        <taxon>Prolixibacteraceae</taxon>
        <taxon>Mariniphaga</taxon>
    </lineage>
</organism>
<dbReference type="NCBIfam" id="TIGR02985">
    <property type="entry name" value="Sig70_bacteroi1"/>
    <property type="match status" value="1"/>
</dbReference>
<evidence type="ECO:0000259" key="7">
    <source>
        <dbReference type="Pfam" id="PF08281"/>
    </source>
</evidence>